<dbReference type="EMBL" id="WUEY01000010">
    <property type="protein sequence ID" value="NEI72077.1"/>
    <property type="molecule type" value="Genomic_DNA"/>
</dbReference>
<organism evidence="1 2">
    <name type="scientific">Rhizobium lusitanum</name>
    <dbReference type="NCBI Taxonomy" id="293958"/>
    <lineage>
        <taxon>Bacteria</taxon>
        <taxon>Pseudomonadati</taxon>
        <taxon>Pseudomonadota</taxon>
        <taxon>Alphaproteobacteria</taxon>
        <taxon>Hyphomicrobiales</taxon>
        <taxon>Rhizobiaceae</taxon>
        <taxon>Rhizobium/Agrobacterium group</taxon>
        <taxon>Rhizobium</taxon>
    </lineage>
</organism>
<dbReference type="Pfam" id="PF12974">
    <property type="entry name" value="Phosphonate-bd"/>
    <property type="match status" value="1"/>
</dbReference>
<name>A0A6L9UD07_9HYPH</name>
<evidence type="ECO:0000313" key="2">
    <source>
        <dbReference type="Proteomes" id="UP000483035"/>
    </source>
</evidence>
<dbReference type="Proteomes" id="UP000483035">
    <property type="component" value="Unassembled WGS sequence"/>
</dbReference>
<comment type="caution">
    <text evidence="1">The sequence shown here is derived from an EMBL/GenBank/DDBJ whole genome shotgun (WGS) entry which is preliminary data.</text>
</comment>
<proteinExistence type="predicted"/>
<dbReference type="AlphaFoldDB" id="A0A6L9UD07"/>
<protein>
    <recommendedName>
        <fullName evidence="3">ABC transporter substrate-binding protein</fullName>
    </recommendedName>
</protein>
<accession>A0A6L9UD07</accession>
<evidence type="ECO:0000313" key="1">
    <source>
        <dbReference type="EMBL" id="NEI72077.1"/>
    </source>
</evidence>
<dbReference type="Gene3D" id="3.40.190.10">
    <property type="entry name" value="Periplasmic binding protein-like II"/>
    <property type="match status" value="2"/>
</dbReference>
<dbReference type="SUPFAM" id="SSF53850">
    <property type="entry name" value="Periplasmic binding protein-like II"/>
    <property type="match status" value="1"/>
</dbReference>
<sequence>MMDSLRISCAHDLAYVPQYAGLATGRFAGRSIDLVFYKSNGTVEDTVGAVNRGDVDILLGSCVYGLRLAETGMSPVIVAQSNQQTRHVLAQRKDGTKAFGWSDLRGKSIVVYPGEAPTAWAAFTYALAQAGLSLGDVKLIFGFTAKDAVAEFIRGVGDVFFVDGEVALHDALRVVLPVCQQAGRLPWSVYMADRSLHERKGSVLDRFATALDDTQKWLAAQSADTVARVVAPYFPQYTPERLEAIVAFYQSIGLWATTSTVQRDQLARWSQALQLGGLLASDRQLTDYLGVV</sequence>
<dbReference type="RefSeq" id="WP_163989038.1">
    <property type="nucleotide sequence ID" value="NZ_WUEY01000010.1"/>
</dbReference>
<gene>
    <name evidence="1" type="ORF">GR212_21055</name>
</gene>
<evidence type="ECO:0008006" key="3">
    <source>
        <dbReference type="Google" id="ProtNLM"/>
    </source>
</evidence>
<reference evidence="1 2" key="1">
    <citation type="submission" date="2019-12" db="EMBL/GenBank/DDBJ databases">
        <title>Rhizobium genotypes associated with high levels of biological nitrogen fixation by grain legumes in a temperate-maritime cropping system.</title>
        <authorList>
            <person name="Maluk M."/>
            <person name="Francesc Ferrando Molina F."/>
            <person name="Lopez Del Egido L."/>
            <person name="Lafos M."/>
            <person name="Langarica-Fuentes A."/>
            <person name="Gebre Yohannes G."/>
            <person name="Young M.W."/>
            <person name="Martin P."/>
            <person name="Gantlett R."/>
            <person name="Kenicer G."/>
            <person name="Hawes C."/>
            <person name="Begg G.S."/>
            <person name="Quilliam R.S."/>
            <person name="Squire G.R."/>
            <person name="Poole P.S."/>
            <person name="Young P.W."/>
            <person name="Iannetta P.M."/>
            <person name="James E.K."/>
        </authorList>
    </citation>
    <scope>NUCLEOTIDE SEQUENCE [LARGE SCALE GENOMIC DNA]</scope>
    <source>
        <strain evidence="1 2">JHI1118</strain>
    </source>
</reference>